<protein>
    <submittedName>
        <fullName evidence="2">Uncharacterized protein</fullName>
    </submittedName>
</protein>
<dbReference type="EMBL" id="CAADFV010000044">
    <property type="protein sequence ID" value="VFK57132.1"/>
    <property type="molecule type" value="Genomic_DNA"/>
</dbReference>
<name>A0A450ZTM9_9GAMM</name>
<evidence type="ECO:0000313" key="2">
    <source>
        <dbReference type="EMBL" id="VFK57132.1"/>
    </source>
</evidence>
<accession>A0A450ZTM9</accession>
<proteinExistence type="predicted"/>
<dbReference type="AlphaFoldDB" id="A0A450ZTM9"/>
<organism evidence="2">
    <name type="scientific">Candidatus Kentrum sp. TUN</name>
    <dbReference type="NCBI Taxonomy" id="2126343"/>
    <lineage>
        <taxon>Bacteria</taxon>
        <taxon>Pseudomonadati</taxon>
        <taxon>Pseudomonadota</taxon>
        <taxon>Gammaproteobacteria</taxon>
        <taxon>Candidatus Kentrum</taxon>
    </lineage>
</organism>
<gene>
    <name evidence="2" type="ORF">BECKTUN1418E_GA0071001_104416</name>
    <name evidence="1" type="ORF">BECKTUN1418F_GA0071002_104516</name>
</gene>
<evidence type="ECO:0000313" key="1">
    <source>
        <dbReference type="EMBL" id="VFK54548.1"/>
    </source>
</evidence>
<dbReference type="EMBL" id="CAADFY010000045">
    <property type="protein sequence ID" value="VFK54548.1"/>
    <property type="molecule type" value="Genomic_DNA"/>
</dbReference>
<reference evidence="2" key="1">
    <citation type="submission" date="2019-02" db="EMBL/GenBank/DDBJ databases">
        <authorList>
            <person name="Gruber-Vodicka R. H."/>
            <person name="Seah K. B. B."/>
        </authorList>
    </citation>
    <scope>NUCLEOTIDE SEQUENCE</scope>
    <source>
        <strain evidence="2">BECK_BY2</strain>
        <strain evidence="1">BECK_BY3</strain>
    </source>
</reference>
<sequence>MVSIKQLSLHHPKQLYILALRAEADRGFLAMRRFPPRSLLFRYMYKRVHGYHIRISVICLPDLMCNFLPRCYDRIAAWPRCVVAVSIFCLFPAQLRK</sequence>